<feature type="non-terminal residue" evidence="2">
    <location>
        <position position="201"/>
    </location>
</feature>
<accession>A0A087G0S8</accession>
<dbReference type="eggNOG" id="KOG1187">
    <property type="taxonomic scope" value="Eukaryota"/>
</dbReference>
<dbReference type="PANTHER" id="PTHR34590:SF5">
    <property type="entry name" value="OS04G0586500 PROTEIN"/>
    <property type="match status" value="1"/>
</dbReference>
<reference evidence="3" key="1">
    <citation type="journal article" date="2015" name="Nat. Plants">
        <title>Genome expansion of Arabis alpina linked with retrotransposition and reduced symmetric DNA methylation.</title>
        <authorList>
            <person name="Willing E.M."/>
            <person name="Rawat V."/>
            <person name="Mandakova T."/>
            <person name="Maumus F."/>
            <person name="James G.V."/>
            <person name="Nordstroem K.J."/>
            <person name="Becker C."/>
            <person name="Warthmann N."/>
            <person name="Chica C."/>
            <person name="Szarzynska B."/>
            <person name="Zytnicki M."/>
            <person name="Albani M.C."/>
            <person name="Kiefer C."/>
            <person name="Bergonzi S."/>
            <person name="Castaings L."/>
            <person name="Mateos J.L."/>
            <person name="Berns M.C."/>
            <person name="Bujdoso N."/>
            <person name="Piofczyk T."/>
            <person name="de Lorenzo L."/>
            <person name="Barrero-Sicilia C."/>
            <person name="Mateos I."/>
            <person name="Piednoel M."/>
            <person name="Hagmann J."/>
            <person name="Chen-Min-Tao R."/>
            <person name="Iglesias-Fernandez R."/>
            <person name="Schuster S.C."/>
            <person name="Alonso-Blanco C."/>
            <person name="Roudier F."/>
            <person name="Carbonero P."/>
            <person name="Paz-Ares J."/>
            <person name="Davis S.J."/>
            <person name="Pecinka A."/>
            <person name="Quesneville H."/>
            <person name="Colot V."/>
            <person name="Lysak M.A."/>
            <person name="Weigel D."/>
            <person name="Coupland G."/>
            <person name="Schneeberger K."/>
        </authorList>
    </citation>
    <scope>NUCLEOTIDE SEQUENCE [LARGE SCALE GENOMIC DNA]</scope>
    <source>
        <strain evidence="3">cv. Pajares</strain>
    </source>
</reference>
<feature type="chain" id="PRO_5001821577" description="Malectin-like domain-containing protein" evidence="1">
    <location>
        <begin position="25"/>
        <end position="201"/>
    </location>
</feature>
<dbReference type="AlphaFoldDB" id="A0A087G0S8"/>
<dbReference type="GO" id="GO:0004714">
    <property type="term" value="F:transmembrane receptor protein tyrosine kinase activity"/>
    <property type="evidence" value="ECO:0007669"/>
    <property type="project" value="InterPro"/>
</dbReference>
<dbReference type="PANTHER" id="PTHR34590">
    <property type="entry name" value="OS03G0124300 PROTEIN-RELATED"/>
    <property type="match status" value="1"/>
</dbReference>
<protein>
    <recommendedName>
        <fullName evidence="4">Malectin-like domain-containing protein</fullName>
    </recommendedName>
</protein>
<proteinExistence type="predicted"/>
<dbReference type="EMBL" id="KL978640">
    <property type="protein sequence ID" value="KFK23480.1"/>
    <property type="molecule type" value="Genomic_DNA"/>
</dbReference>
<dbReference type="Proteomes" id="UP000029120">
    <property type="component" value="Unassembled WGS sequence"/>
</dbReference>
<sequence length="201" mass="22041">FSTIRHAFLIFSILVSVAVTQAEAATTATYNPTDVFLFTCGDTFNGTDDTGRNWTAEDPKTFPSNSENASFPAYENSLGPSVLLVPYKGARVFQSDFTYSFSVSPRPKFIRLYFYPTQYGFGNGYTFFSVTVSNGFALLKNFSADLAVNPAANDFTLTRGRFDDKIANVSSTIDFEIGDSVALETVYRINIGGDMDDDVGT</sequence>
<evidence type="ECO:0008006" key="4">
    <source>
        <dbReference type="Google" id="ProtNLM"/>
    </source>
</evidence>
<evidence type="ECO:0000256" key="1">
    <source>
        <dbReference type="SAM" id="SignalP"/>
    </source>
</evidence>
<dbReference type="InterPro" id="IPR045272">
    <property type="entry name" value="ANXUR1/2-like"/>
</dbReference>
<dbReference type="OrthoDB" id="1720310at2759"/>
<dbReference type="FunFam" id="2.60.120.430:FF:000003">
    <property type="entry name" value="FERONIA receptor-like kinase"/>
    <property type="match status" value="1"/>
</dbReference>
<gene>
    <name evidence="2" type="ORF">AALP_AAs40899U000100</name>
</gene>
<dbReference type="Gene3D" id="2.60.120.430">
    <property type="entry name" value="Galactose-binding lectin"/>
    <property type="match status" value="1"/>
</dbReference>
<feature type="non-terminal residue" evidence="2">
    <location>
        <position position="1"/>
    </location>
</feature>
<keyword evidence="3" id="KW-1185">Reference proteome</keyword>
<feature type="signal peptide" evidence="1">
    <location>
        <begin position="1"/>
        <end position="24"/>
    </location>
</feature>
<organism evidence="2 3">
    <name type="scientific">Arabis alpina</name>
    <name type="common">Alpine rock-cress</name>
    <dbReference type="NCBI Taxonomy" id="50452"/>
    <lineage>
        <taxon>Eukaryota</taxon>
        <taxon>Viridiplantae</taxon>
        <taxon>Streptophyta</taxon>
        <taxon>Embryophyta</taxon>
        <taxon>Tracheophyta</taxon>
        <taxon>Spermatophyta</taxon>
        <taxon>Magnoliopsida</taxon>
        <taxon>eudicotyledons</taxon>
        <taxon>Gunneridae</taxon>
        <taxon>Pentapetalae</taxon>
        <taxon>rosids</taxon>
        <taxon>malvids</taxon>
        <taxon>Brassicales</taxon>
        <taxon>Brassicaceae</taxon>
        <taxon>Arabideae</taxon>
        <taxon>Arabis</taxon>
    </lineage>
</organism>
<keyword evidence="1" id="KW-0732">Signal</keyword>
<evidence type="ECO:0000313" key="2">
    <source>
        <dbReference type="EMBL" id="KFK23480.1"/>
    </source>
</evidence>
<name>A0A087G0S8_ARAAL</name>
<evidence type="ECO:0000313" key="3">
    <source>
        <dbReference type="Proteomes" id="UP000029120"/>
    </source>
</evidence>